<name>A0A3G6J918_9CORY</name>
<gene>
    <name evidence="1" type="ORF">CCHOA_02670</name>
</gene>
<evidence type="ECO:0000313" key="1">
    <source>
        <dbReference type="EMBL" id="AZA12950.1"/>
    </source>
</evidence>
<reference evidence="1 2" key="1">
    <citation type="submission" date="2018-11" db="EMBL/GenBank/DDBJ databases">
        <authorList>
            <person name="Kleinhagauer T."/>
            <person name="Glaeser S.P."/>
            <person name="Spergser J."/>
            <person name="Ruckert C."/>
            <person name="Kaempfer P."/>
            <person name="Busse H.-J."/>
        </authorList>
    </citation>
    <scope>NUCLEOTIDE SEQUENCE [LARGE SCALE GENOMIC DNA]</scope>
    <source>
        <strain evidence="1 2">200CH</strain>
    </source>
</reference>
<dbReference type="KEGG" id="ccho:CCHOA_02670"/>
<accession>A0A3G6J918</accession>
<keyword evidence="2" id="KW-1185">Reference proteome</keyword>
<organism evidence="1 2">
    <name type="scientific">Corynebacterium choanae</name>
    <dbReference type="NCBI Taxonomy" id="1862358"/>
    <lineage>
        <taxon>Bacteria</taxon>
        <taxon>Bacillati</taxon>
        <taxon>Actinomycetota</taxon>
        <taxon>Actinomycetes</taxon>
        <taxon>Mycobacteriales</taxon>
        <taxon>Corynebacteriaceae</taxon>
        <taxon>Corynebacterium</taxon>
    </lineage>
</organism>
<dbReference type="EMBL" id="CP033896">
    <property type="protein sequence ID" value="AZA12950.1"/>
    <property type="molecule type" value="Genomic_DNA"/>
</dbReference>
<sequence length="184" mass="19250">MRAFQTIRQAIIIVAAVAALGGCVSFKDAPPSFGAVGVRTAENGDWEIHINPCGLSVTGIRFVGANPGDGSPNPQLGVISFDPAIATPTTITPHTLGAGSTVDEPLNLPDAQSPHELMIISPETRKSATGRVPEIALTYAEADAAEPGQLIVGYIAPEGADYPSTRRQVSDEAFLHCKDTYPND</sequence>
<dbReference type="AlphaFoldDB" id="A0A3G6J918"/>
<dbReference type="RefSeq" id="WP_123926421.1">
    <property type="nucleotide sequence ID" value="NZ_CP033896.1"/>
</dbReference>
<protein>
    <submittedName>
        <fullName evidence="1">Uncharacterized protein</fullName>
    </submittedName>
</protein>
<dbReference type="Proteomes" id="UP000269019">
    <property type="component" value="Chromosome"/>
</dbReference>
<evidence type="ECO:0000313" key="2">
    <source>
        <dbReference type="Proteomes" id="UP000269019"/>
    </source>
</evidence>
<proteinExistence type="predicted"/>
<dbReference type="PROSITE" id="PS51257">
    <property type="entry name" value="PROKAR_LIPOPROTEIN"/>
    <property type="match status" value="1"/>
</dbReference>